<sequence>MDHSTSDCQLNPGEVDYEFESNEVSEPLSVVDDELVPKVGMTFTTLEDAEKFYRNYAKAAGFSTRVRCTNRKGNEIKNQLITCSKEGKWKSKISPTEKTNPTAGVNCPARIYIHTLKDVGAWIISKVVLDHSHPYCPSKAEMLKQHRELSMSIRRTIENNDEAGIRPSKTYQSFVAAAGGHRDKDSFDRNWNDFLLNFGLADNKWLSDLYEDRHIWVPIYLDHHFWEGMRSTQRSESMHSFFNKYITRNSSLIQFVKQYDNCLGSREQAERESDAADFHTVIPCATKSSIEAQFQDAYTHAKFREVQAQFRGKVNCITRLKNSALGYSVYEVVEQVSSSIFNKFTVTYDSVAAEVKCQCLLFESRGILCRHALSVLSFEQVSQVSPRYILKRWSKKVKRRHTHIKSSHDEPLMEPRSKRFDQLDFRSQNICEFASESEELTAILHRAYDNTMAEMEALKAKRKGTSSLSHEDANLESVNELQSPPRIRTRGRPKNRLGSKLEKQIANATKKKKTKVLSEINMFDAASAAHSNCSQYQGHVINYQFRVPAAGDNSLGV</sequence>
<comment type="subcellular location">
    <subcellularLocation>
        <location evidence="6">Nucleus</location>
    </subcellularLocation>
</comment>
<keyword evidence="10" id="KW-1185">Reference proteome</keyword>
<dbReference type="SMART" id="SM00575">
    <property type="entry name" value="ZnF_PMZ"/>
    <property type="match status" value="1"/>
</dbReference>
<dbReference type="AlphaFoldDB" id="A0A445EF95"/>
<evidence type="ECO:0000256" key="1">
    <source>
        <dbReference type="ARBA" id="ARBA00005889"/>
    </source>
</evidence>
<dbReference type="Proteomes" id="UP000289738">
    <property type="component" value="Chromosome A02"/>
</dbReference>
<evidence type="ECO:0000313" key="10">
    <source>
        <dbReference type="Proteomes" id="UP000289738"/>
    </source>
</evidence>
<dbReference type="PANTHER" id="PTHR31669:SF283">
    <property type="entry name" value="PROTEIN FAR1-RELATED SEQUENCE"/>
    <property type="match status" value="1"/>
</dbReference>
<dbReference type="STRING" id="3818.A0A445EF95"/>
<feature type="domain" description="SWIM-type" evidence="8">
    <location>
        <begin position="344"/>
        <end position="380"/>
    </location>
</feature>
<comment type="function">
    <text evidence="6">Putative transcription activator involved in regulating light control of development.</text>
</comment>
<dbReference type="PROSITE" id="PS50966">
    <property type="entry name" value="ZF_SWIM"/>
    <property type="match status" value="1"/>
</dbReference>
<dbReference type="GO" id="GO:0006355">
    <property type="term" value="P:regulation of DNA-templated transcription"/>
    <property type="evidence" value="ECO:0007669"/>
    <property type="project" value="UniProtKB-UniRule"/>
</dbReference>
<evidence type="ECO:0000259" key="8">
    <source>
        <dbReference type="PROSITE" id="PS50966"/>
    </source>
</evidence>
<keyword evidence="4 6" id="KW-0862">Zinc</keyword>
<dbReference type="Pfam" id="PF04434">
    <property type="entry name" value="SWIM"/>
    <property type="match status" value="1"/>
</dbReference>
<keyword evidence="3 5" id="KW-0863">Zinc-finger</keyword>
<comment type="similarity">
    <text evidence="1 6">Belongs to the FHY3/FAR1 family.</text>
</comment>
<accession>A0A445EF95</accession>
<comment type="caution">
    <text evidence="9">The sequence shown here is derived from an EMBL/GenBank/DDBJ whole genome shotgun (WGS) entry which is preliminary data.</text>
</comment>
<dbReference type="InterPro" id="IPR004330">
    <property type="entry name" value="FAR1_DNA_bnd_dom"/>
</dbReference>
<evidence type="ECO:0000256" key="2">
    <source>
        <dbReference type="ARBA" id="ARBA00022723"/>
    </source>
</evidence>
<dbReference type="InterPro" id="IPR007527">
    <property type="entry name" value="Znf_SWIM"/>
</dbReference>
<dbReference type="EMBL" id="SDMP01000002">
    <property type="protein sequence ID" value="RYR74194.1"/>
    <property type="molecule type" value="Genomic_DNA"/>
</dbReference>
<keyword evidence="2 6" id="KW-0479">Metal-binding</keyword>
<keyword evidence="6" id="KW-0539">Nucleus</keyword>
<dbReference type="InterPro" id="IPR006564">
    <property type="entry name" value="Znf_PMZ"/>
</dbReference>
<feature type="region of interest" description="Disordered" evidence="7">
    <location>
        <begin position="466"/>
        <end position="497"/>
    </location>
</feature>
<dbReference type="GO" id="GO:0005634">
    <property type="term" value="C:nucleus"/>
    <property type="evidence" value="ECO:0007669"/>
    <property type="project" value="UniProtKB-SubCell"/>
</dbReference>
<dbReference type="PANTHER" id="PTHR31669">
    <property type="entry name" value="PROTEIN FAR1-RELATED SEQUENCE 10-RELATED"/>
    <property type="match status" value="1"/>
</dbReference>
<dbReference type="Pfam" id="PF03101">
    <property type="entry name" value="FAR1"/>
    <property type="match status" value="1"/>
</dbReference>
<evidence type="ECO:0000256" key="3">
    <source>
        <dbReference type="ARBA" id="ARBA00022771"/>
    </source>
</evidence>
<organism evidence="9 10">
    <name type="scientific">Arachis hypogaea</name>
    <name type="common">Peanut</name>
    <dbReference type="NCBI Taxonomy" id="3818"/>
    <lineage>
        <taxon>Eukaryota</taxon>
        <taxon>Viridiplantae</taxon>
        <taxon>Streptophyta</taxon>
        <taxon>Embryophyta</taxon>
        <taxon>Tracheophyta</taxon>
        <taxon>Spermatophyta</taxon>
        <taxon>Magnoliopsida</taxon>
        <taxon>eudicotyledons</taxon>
        <taxon>Gunneridae</taxon>
        <taxon>Pentapetalae</taxon>
        <taxon>rosids</taxon>
        <taxon>fabids</taxon>
        <taxon>Fabales</taxon>
        <taxon>Fabaceae</taxon>
        <taxon>Papilionoideae</taxon>
        <taxon>50 kb inversion clade</taxon>
        <taxon>dalbergioids sensu lato</taxon>
        <taxon>Dalbergieae</taxon>
        <taxon>Pterocarpus clade</taxon>
        <taxon>Arachis</taxon>
    </lineage>
</organism>
<evidence type="ECO:0000256" key="6">
    <source>
        <dbReference type="RuleBase" id="RU367018"/>
    </source>
</evidence>
<proteinExistence type="inferred from homology"/>
<reference evidence="9 10" key="1">
    <citation type="submission" date="2019-01" db="EMBL/GenBank/DDBJ databases">
        <title>Sequencing of cultivated peanut Arachis hypogaea provides insights into genome evolution and oil improvement.</title>
        <authorList>
            <person name="Chen X."/>
        </authorList>
    </citation>
    <scope>NUCLEOTIDE SEQUENCE [LARGE SCALE GENOMIC DNA]</scope>
    <source>
        <strain evidence="10">cv. Fuhuasheng</strain>
        <tissue evidence="9">Leaves</tissue>
    </source>
</reference>
<gene>
    <name evidence="9" type="ORF">Ahy_A02g008829</name>
</gene>
<dbReference type="InterPro" id="IPR031052">
    <property type="entry name" value="FHY3/FAR1"/>
</dbReference>
<evidence type="ECO:0000256" key="5">
    <source>
        <dbReference type="PROSITE-ProRule" id="PRU00325"/>
    </source>
</evidence>
<protein>
    <recommendedName>
        <fullName evidence="6">Protein FAR1-RELATED SEQUENCE</fullName>
    </recommendedName>
</protein>
<evidence type="ECO:0000256" key="4">
    <source>
        <dbReference type="ARBA" id="ARBA00022833"/>
    </source>
</evidence>
<name>A0A445EF95_ARAHY</name>
<feature type="compositionally biased region" description="Basic residues" evidence="7">
    <location>
        <begin position="487"/>
        <end position="497"/>
    </location>
</feature>
<evidence type="ECO:0000313" key="9">
    <source>
        <dbReference type="EMBL" id="RYR74194.1"/>
    </source>
</evidence>
<evidence type="ECO:0000256" key="7">
    <source>
        <dbReference type="SAM" id="MobiDB-lite"/>
    </source>
</evidence>
<dbReference type="GO" id="GO:0008270">
    <property type="term" value="F:zinc ion binding"/>
    <property type="evidence" value="ECO:0007669"/>
    <property type="project" value="UniProtKB-UniRule"/>
</dbReference>